<gene>
    <name evidence="4" type="ordered locus">Fleli_2550</name>
</gene>
<evidence type="ECO:0000256" key="1">
    <source>
        <dbReference type="ARBA" id="ARBA00022603"/>
    </source>
</evidence>
<dbReference type="KEGG" id="fli:Fleli_2550"/>
<dbReference type="EMBL" id="CP003345">
    <property type="protein sequence ID" value="AFM04914.1"/>
    <property type="molecule type" value="Genomic_DNA"/>
</dbReference>
<dbReference type="Pfam" id="PF13649">
    <property type="entry name" value="Methyltransf_25"/>
    <property type="match status" value="1"/>
</dbReference>
<sequence length="263" mass="31169">MSNSNSDDKNKDQKLSSDASNQSHEWFATWFDSHYYHILYKDRDDTEARLFIDNLSLYLNFLPHDKILDLACGKGRHSIYLNQKGLFVEGIDLSEESIQYAKQFENERLQFTQHDMRNVYKTDYFDFILNLFTSFGYFSTDEENQQAITAMAKALQFEGRIVLDFFNTTKIIESLVKYDEKIIEGIKFKISKSIENNFIIKDIYFEDKGQKFHFQERVKAIPTTDFLRYFRNAGLTVARIFGDYDLSEFEEEISDRMIFVVEK</sequence>
<dbReference type="Gene3D" id="2.20.25.110">
    <property type="entry name" value="S-adenosyl-L-methionine-dependent methyltransferases"/>
    <property type="match status" value="1"/>
</dbReference>
<keyword evidence="5" id="KW-1185">Reference proteome</keyword>
<name>I4ALS9_BERLS</name>
<dbReference type="CDD" id="cd02440">
    <property type="entry name" value="AdoMet_MTases"/>
    <property type="match status" value="1"/>
</dbReference>
<dbReference type="PATRIC" id="fig|880071.3.peg.2541"/>
<evidence type="ECO:0000313" key="5">
    <source>
        <dbReference type="Proteomes" id="UP000006054"/>
    </source>
</evidence>
<dbReference type="STRING" id="880071.Fleli_2550"/>
<organism evidence="4 5">
    <name type="scientific">Bernardetia litoralis (strain ATCC 23117 / DSM 6794 / NBRC 15988 / NCIMB 1366 / Fx l1 / Sio-4)</name>
    <name type="common">Flexibacter litoralis</name>
    <dbReference type="NCBI Taxonomy" id="880071"/>
    <lineage>
        <taxon>Bacteria</taxon>
        <taxon>Pseudomonadati</taxon>
        <taxon>Bacteroidota</taxon>
        <taxon>Cytophagia</taxon>
        <taxon>Cytophagales</taxon>
        <taxon>Bernardetiaceae</taxon>
        <taxon>Bernardetia</taxon>
    </lineage>
</organism>
<dbReference type="HOGENOM" id="CLU_069129_1_0_10"/>
<dbReference type="InterPro" id="IPR041698">
    <property type="entry name" value="Methyltransf_25"/>
</dbReference>
<dbReference type="OrthoDB" id="9811589at2"/>
<evidence type="ECO:0000256" key="2">
    <source>
        <dbReference type="ARBA" id="ARBA00022679"/>
    </source>
</evidence>
<dbReference type="GO" id="GO:0008168">
    <property type="term" value="F:methyltransferase activity"/>
    <property type="evidence" value="ECO:0007669"/>
    <property type="project" value="UniProtKB-KW"/>
</dbReference>
<dbReference type="RefSeq" id="WP_014798351.1">
    <property type="nucleotide sequence ID" value="NC_018018.1"/>
</dbReference>
<accession>I4ALS9</accession>
<dbReference type="GO" id="GO:0032259">
    <property type="term" value="P:methylation"/>
    <property type="evidence" value="ECO:0007669"/>
    <property type="project" value="UniProtKB-KW"/>
</dbReference>
<reference evidence="5" key="1">
    <citation type="submission" date="2012-06" db="EMBL/GenBank/DDBJ databases">
        <title>The complete genome of Flexibacter litoralis DSM 6794.</title>
        <authorList>
            <person name="Lucas S."/>
            <person name="Copeland A."/>
            <person name="Lapidus A."/>
            <person name="Glavina del Rio T."/>
            <person name="Dalin E."/>
            <person name="Tice H."/>
            <person name="Bruce D."/>
            <person name="Goodwin L."/>
            <person name="Pitluck S."/>
            <person name="Peters L."/>
            <person name="Ovchinnikova G."/>
            <person name="Lu M."/>
            <person name="Kyrpides N."/>
            <person name="Mavromatis K."/>
            <person name="Ivanova N."/>
            <person name="Brettin T."/>
            <person name="Detter J.C."/>
            <person name="Han C."/>
            <person name="Larimer F."/>
            <person name="Land M."/>
            <person name="Hauser L."/>
            <person name="Markowitz V."/>
            <person name="Cheng J.-F."/>
            <person name="Hugenholtz P."/>
            <person name="Woyke T."/>
            <person name="Wu D."/>
            <person name="Spring S."/>
            <person name="Lang E."/>
            <person name="Kopitz M."/>
            <person name="Brambilla E."/>
            <person name="Klenk H.-P."/>
            <person name="Eisen J.A."/>
        </authorList>
    </citation>
    <scope>NUCLEOTIDE SEQUENCE [LARGE SCALE GENOMIC DNA]</scope>
    <source>
        <strain evidence="5">ATCC 23117 / DSM 6794 / NBRC 15988 / NCIMB 1366 / Sio-4</strain>
    </source>
</reference>
<dbReference type="eggNOG" id="COG0500">
    <property type="taxonomic scope" value="Bacteria"/>
</dbReference>
<keyword evidence="1" id="KW-0489">Methyltransferase</keyword>
<dbReference type="AlphaFoldDB" id="I4ALS9"/>
<protein>
    <submittedName>
        <fullName evidence="4">Tellurite resistance protein TehB</fullName>
    </submittedName>
</protein>
<proteinExistence type="predicted"/>
<evidence type="ECO:0000259" key="3">
    <source>
        <dbReference type="Pfam" id="PF13649"/>
    </source>
</evidence>
<dbReference type="SUPFAM" id="SSF53335">
    <property type="entry name" value="S-adenosyl-L-methionine-dependent methyltransferases"/>
    <property type="match status" value="1"/>
</dbReference>
<evidence type="ECO:0000313" key="4">
    <source>
        <dbReference type="EMBL" id="AFM04914.1"/>
    </source>
</evidence>
<keyword evidence="2" id="KW-0808">Transferase</keyword>
<dbReference type="PANTHER" id="PTHR43861">
    <property type="entry name" value="TRANS-ACONITATE 2-METHYLTRANSFERASE-RELATED"/>
    <property type="match status" value="1"/>
</dbReference>
<feature type="domain" description="Methyltransferase" evidence="3">
    <location>
        <begin position="67"/>
        <end position="159"/>
    </location>
</feature>
<dbReference type="PANTHER" id="PTHR43861:SF1">
    <property type="entry name" value="TRANS-ACONITATE 2-METHYLTRANSFERASE"/>
    <property type="match status" value="1"/>
</dbReference>
<dbReference type="InterPro" id="IPR029063">
    <property type="entry name" value="SAM-dependent_MTases_sf"/>
</dbReference>
<dbReference type="Proteomes" id="UP000006054">
    <property type="component" value="Chromosome"/>
</dbReference>
<dbReference type="Gene3D" id="3.40.50.150">
    <property type="entry name" value="Vaccinia Virus protein VP39"/>
    <property type="match status" value="1"/>
</dbReference>